<dbReference type="InterPro" id="IPR003594">
    <property type="entry name" value="HATPase_dom"/>
</dbReference>
<feature type="domain" description="Response regulatory" evidence="7">
    <location>
        <begin position="648"/>
        <end position="761"/>
    </location>
</feature>
<dbReference type="SMART" id="SM00387">
    <property type="entry name" value="HATPase_c"/>
    <property type="match status" value="1"/>
</dbReference>
<sequence>MCHRPHSFVPRLSCIVAFHVKRLQLYDASAFMDSSKHLSRTYRLGIIASVFLCVTLALGVFLGSGTRARFVEIAESWSSYAENAEKKGVWISLLRGHLGYGGIIHNFKNYVLRGDDIYRERVEEQLEQFDRVMNRYLSEPLPLRERQSLQTIRATIDEYRAMLPIAEEGARLNDGARAVDMRVRVDDTAAIAALDRLETIWRDNRRQSTGRVITAVAEGEALVSLGFFVLFFFVLAALGLGFLLLILLRDMMQTITQLSEEFKVRHRLEESEQRLTEAVEQSPATILITDTDAQILYVNRHFEDITGWDRTSIAGHTPKFLQSGDASPQTYNEIRERLRAGREWHGIFRNLRKDGSSYWADTTILPLKGPDGQITSFLSIAEDITEKRKAREQVVRAQKIEAVALLAGGIAHDFNNVLSTIVGSVHLAALDAEPDSDIAGEIEQIAIAAGRAQMLVRQLLTFARREPGNPSATDLSSIIDEVTHLLEAAIPPTVTLSFTTSEPQIWVLADPTHLHQILMNLCGNAAEAIGSASGRIEIDATYLEDAPSDLPARAEGWVQLTVSDNGPGMTFETQARLFDAFFTTKPLGKGSGLGLAVVEGLVKDMGGSISVDSAPGEGARFVLILPRALPSKSQAVPEQKAAPRGTERLLLVDDDTEFAATFRRYLMRLGYQVEAFTAPLVALERLRADPDRPNLVICDIIMPEMDGETFARHMRELRPDCPIIFCTGFNPGSPTFADPPMAMIDKPVDPLHLARKIRQMLDAKTID</sequence>
<reference evidence="11" key="1">
    <citation type="journal article" date="2017" name="Int. J. Syst. Evol. Microbiol.">
        <title>Notoacmeibacter marinus gen. nov., sp. nov., isolated from the gut of a limpet and proposal of Notoacmeibacteraceae fam. nov. in the order Rhizobiales of the class Alphaproteobacteria.</title>
        <authorList>
            <person name="Huang Z."/>
            <person name="Guo F."/>
            <person name="Lai Q."/>
        </authorList>
    </citation>
    <scope>NUCLEOTIDE SEQUENCE [LARGE SCALE GENOMIC DNA]</scope>
    <source>
        <strain evidence="11">XMTR2A4</strain>
    </source>
</reference>
<dbReference type="PROSITE" id="PS50109">
    <property type="entry name" value="HIS_KIN"/>
    <property type="match status" value="1"/>
</dbReference>
<dbReference type="InterPro" id="IPR005467">
    <property type="entry name" value="His_kinase_dom"/>
</dbReference>
<feature type="domain" description="Histidine kinase" evidence="6">
    <location>
        <begin position="409"/>
        <end position="629"/>
    </location>
</feature>
<gene>
    <name evidence="10" type="ORF">B7H23_00220</name>
</gene>
<keyword evidence="11" id="KW-1185">Reference proteome</keyword>
<dbReference type="Gene3D" id="3.30.565.10">
    <property type="entry name" value="Histidine kinase-like ATPase, C-terminal domain"/>
    <property type="match status" value="1"/>
</dbReference>
<evidence type="ECO:0000259" key="6">
    <source>
        <dbReference type="PROSITE" id="PS50109"/>
    </source>
</evidence>
<feature type="modified residue" description="4-aspartylphosphate" evidence="4">
    <location>
        <position position="699"/>
    </location>
</feature>
<keyword evidence="5" id="KW-0472">Membrane</keyword>
<keyword evidence="5" id="KW-1133">Transmembrane helix</keyword>
<feature type="domain" description="PAC" evidence="9">
    <location>
        <begin position="344"/>
        <end position="396"/>
    </location>
</feature>
<dbReference type="SMART" id="SM00448">
    <property type="entry name" value="REC"/>
    <property type="match status" value="1"/>
</dbReference>
<dbReference type="SMART" id="SM00086">
    <property type="entry name" value="PAC"/>
    <property type="match status" value="1"/>
</dbReference>
<evidence type="ECO:0000313" key="10">
    <source>
        <dbReference type="EMBL" id="OXT01450.1"/>
    </source>
</evidence>
<dbReference type="InterPro" id="IPR004358">
    <property type="entry name" value="Sig_transdc_His_kin-like_C"/>
</dbReference>
<evidence type="ECO:0000313" key="11">
    <source>
        <dbReference type="Proteomes" id="UP000215405"/>
    </source>
</evidence>
<feature type="domain" description="PAS" evidence="8">
    <location>
        <begin position="271"/>
        <end position="317"/>
    </location>
</feature>
<comment type="caution">
    <text evidence="10">The sequence shown here is derived from an EMBL/GenBank/DDBJ whole genome shotgun (WGS) entry which is preliminary data.</text>
</comment>
<evidence type="ECO:0000259" key="9">
    <source>
        <dbReference type="PROSITE" id="PS50113"/>
    </source>
</evidence>
<evidence type="ECO:0000259" key="8">
    <source>
        <dbReference type="PROSITE" id="PS50112"/>
    </source>
</evidence>
<dbReference type="Pfam" id="PF02518">
    <property type="entry name" value="HATPase_c"/>
    <property type="match status" value="1"/>
</dbReference>
<dbReference type="EMBL" id="NBYO01000001">
    <property type="protein sequence ID" value="OXT01450.1"/>
    <property type="molecule type" value="Genomic_DNA"/>
</dbReference>
<dbReference type="InterPro" id="IPR003661">
    <property type="entry name" value="HisK_dim/P_dom"/>
</dbReference>
<dbReference type="InterPro" id="IPR000014">
    <property type="entry name" value="PAS"/>
</dbReference>
<dbReference type="PROSITE" id="PS50110">
    <property type="entry name" value="RESPONSE_REGULATORY"/>
    <property type="match status" value="1"/>
</dbReference>
<dbReference type="InterPro" id="IPR036097">
    <property type="entry name" value="HisK_dim/P_sf"/>
</dbReference>
<proteinExistence type="predicted"/>
<keyword evidence="5" id="KW-0812">Transmembrane</keyword>
<dbReference type="AlphaFoldDB" id="A0A231V002"/>
<evidence type="ECO:0000256" key="5">
    <source>
        <dbReference type="SAM" id="Phobius"/>
    </source>
</evidence>
<dbReference type="EC" id="2.7.13.3" evidence="2"/>
<dbReference type="CDD" id="cd00082">
    <property type="entry name" value="HisKA"/>
    <property type="match status" value="1"/>
</dbReference>
<dbReference type="SMART" id="SM00091">
    <property type="entry name" value="PAS"/>
    <property type="match status" value="1"/>
</dbReference>
<dbReference type="PANTHER" id="PTHR43065:SF42">
    <property type="entry name" value="TWO-COMPONENT SENSOR PPRA"/>
    <property type="match status" value="1"/>
</dbReference>
<organism evidence="10 11">
    <name type="scientific">Notoacmeibacter marinus</name>
    <dbReference type="NCBI Taxonomy" id="1876515"/>
    <lineage>
        <taxon>Bacteria</taxon>
        <taxon>Pseudomonadati</taxon>
        <taxon>Pseudomonadota</taxon>
        <taxon>Alphaproteobacteria</taxon>
        <taxon>Hyphomicrobiales</taxon>
        <taxon>Notoacmeibacteraceae</taxon>
        <taxon>Notoacmeibacter</taxon>
    </lineage>
</organism>
<dbReference type="PROSITE" id="PS50112">
    <property type="entry name" value="PAS"/>
    <property type="match status" value="1"/>
</dbReference>
<comment type="catalytic activity">
    <reaction evidence="1">
        <text>ATP + protein L-histidine = ADP + protein N-phospho-L-histidine.</text>
        <dbReference type="EC" id="2.7.13.3"/>
    </reaction>
</comment>
<feature type="transmembrane region" description="Helical" evidence="5">
    <location>
        <begin position="42"/>
        <end position="62"/>
    </location>
</feature>
<dbReference type="PROSITE" id="PS50113">
    <property type="entry name" value="PAC"/>
    <property type="match status" value="1"/>
</dbReference>
<dbReference type="Pfam" id="PF00072">
    <property type="entry name" value="Response_reg"/>
    <property type="match status" value="1"/>
</dbReference>
<dbReference type="InterPro" id="IPR000700">
    <property type="entry name" value="PAS-assoc_C"/>
</dbReference>
<protein>
    <recommendedName>
        <fullName evidence="2">histidine kinase</fullName>
        <ecNumber evidence="2">2.7.13.3</ecNumber>
    </recommendedName>
</protein>
<dbReference type="Proteomes" id="UP000215405">
    <property type="component" value="Unassembled WGS sequence"/>
</dbReference>
<dbReference type="CDD" id="cd00130">
    <property type="entry name" value="PAS"/>
    <property type="match status" value="1"/>
</dbReference>
<dbReference type="InterPro" id="IPR011006">
    <property type="entry name" value="CheY-like_superfamily"/>
</dbReference>
<dbReference type="GO" id="GO:0000155">
    <property type="term" value="F:phosphorelay sensor kinase activity"/>
    <property type="evidence" value="ECO:0007669"/>
    <property type="project" value="InterPro"/>
</dbReference>
<dbReference type="SUPFAM" id="SSF55785">
    <property type="entry name" value="PYP-like sensor domain (PAS domain)"/>
    <property type="match status" value="1"/>
</dbReference>
<dbReference type="SMART" id="SM00388">
    <property type="entry name" value="HisKA"/>
    <property type="match status" value="1"/>
</dbReference>
<evidence type="ECO:0000256" key="2">
    <source>
        <dbReference type="ARBA" id="ARBA00012438"/>
    </source>
</evidence>
<evidence type="ECO:0000256" key="1">
    <source>
        <dbReference type="ARBA" id="ARBA00000085"/>
    </source>
</evidence>
<dbReference type="Gene3D" id="3.40.50.2300">
    <property type="match status" value="1"/>
</dbReference>
<dbReference type="Pfam" id="PF13426">
    <property type="entry name" value="PAS_9"/>
    <property type="match status" value="1"/>
</dbReference>
<dbReference type="Gene3D" id="1.10.287.130">
    <property type="match status" value="1"/>
</dbReference>
<dbReference type="InterPro" id="IPR001789">
    <property type="entry name" value="Sig_transdc_resp-reg_receiver"/>
</dbReference>
<dbReference type="InterPro" id="IPR001610">
    <property type="entry name" value="PAC"/>
</dbReference>
<dbReference type="PRINTS" id="PR00344">
    <property type="entry name" value="BCTRLSENSOR"/>
</dbReference>
<evidence type="ECO:0000256" key="4">
    <source>
        <dbReference type="PROSITE-ProRule" id="PRU00169"/>
    </source>
</evidence>
<name>A0A231V002_9HYPH</name>
<dbReference type="InterPro" id="IPR036890">
    <property type="entry name" value="HATPase_C_sf"/>
</dbReference>
<dbReference type="Gene3D" id="3.30.450.20">
    <property type="entry name" value="PAS domain"/>
    <property type="match status" value="1"/>
</dbReference>
<dbReference type="SUPFAM" id="SSF55874">
    <property type="entry name" value="ATPase domain of HSP90 chaperone/DNA topoisomerase II/histidine kinase"/>
    <property type="match status" value="1"/>
</dbReference>
<keyword evidence="3 4" id="KW-0597">Phosphoprotein</keyword>
<feature type="transmembrane region" description="Helical" evidence="5">
    <location>
        <begin position="221"/>
        <end position="248"/>
    </location>
</feature>
<evidence type="ECO:0000259" key="7">
    <source>
        <dbReference type="PROSITE" id="PS50110"/>
    </source>
</evidence>
<evidence type="ECO:0000256" key="3">
    <source>
        <dbReference type="ARBA" id="ARBA00022553"/>
    </source>
</evidence>
<dbReference type="PANTHER" id="PTHR43065">
    <property type="entry name" value="SENSOR HISTIDINE KINASE"/>
    <property type="match status" value="1"/>
</dbReference>
<dbReference type="SUPFAM" id="SSF47384">
    <property type="entry name" value="Homodimeric domain of signal transducing histidine kinase"/>
    <property type="match status" value="1"/>
</dbReference>
<dbReference type="SUPFAM" id="SSF52172">
    <property type="entry name" value="CheY-like"/>
    <property type="match status" value="1"/>
</dbReference>
<dbReference type="NCBIfam" id="TIGR00229">
    <property type="entry name" value="sensory_box"/>
    <property type="match status" value="1"/>
</dbReference>
<accession>A0A231V002</accession>
<dbReference type="InterPro" id="IPR035965">
    <property type="entry name" value="PAS-like_dom_sf"/>
</dbReference>